<evidence type="ECO:0000313" key="2">
    <source>
        <dbReference type="EMBL" id="GAB0172986.1"/>
    </source>
</evidence>
<keyword evidence="1" id="KW-0472">Membrane</keyword>
<protein>
    <recommendedName>
        <fullName evidence="6">Lipoprotein</fullName>
    </recommendedName>
</protein>
<reference evidence="3" key="2">
    <citation type="submission" date="2018-04" db="EMBL/GenBank/DDBJ databases">
        <authorList>
            <person name="Sheh A."/>
            <person name="Shen Z."/>
            <person name="Mannion A.J."/>
            <person name="Fox J.G."/>
        </authorList>
    </citation>
    <scope>NUCLEOTIDE SEQUENCE</scope>
    <source>
        <strain evidence="3">ATCC 49310</strain>
    </source>
</reference>
<evidence type="ECO:0000313" key="4">
    <source>
        <dbReference type="Proteomes" id="UP000029861"/>
    </source>
</evidence>
<dbReference type="EMBL" id="JRPK02000027">
    <property type="protein sequence ID" value="TLD97028.1"/>
    <property type="molecule type" value="Genomic_DNA"/>
</dbReference>
<organism evidence="3 4">
    <name type="scientific">Helicobacter trogontum</name>
    <dbReference type="NCBI Taxonomy" id="50960"/>
    <lineage>
        <taxon>Bacteria</taxon>
        <taxon>Pseudomonadati</taxon>
        <taxon>Campylobacterota</taxon>
        <taxon>Epsilonproteobacteria</taxon>
        <taxon>Campylobacterales</taxon>
        <taxon>Helicobacteraceae</taxon>
        <taxon>Helicobacter</taxon>
    </lineage>
</organism>
<dbReference type="Proteomes" id="UP001562457">
    <property type="component" value="Unassembled WGS sequence"/>
</dbReference>
<feature type="transmembrane region" description="Helical" evidence="1">
    <location>
        <begin position="6"/>
        <end position="28"/>
    </location>
</feature>
<dbReference type="AlphaFoldDB" id="A0A4U8TCP3"/>
<evidence type="ECO:0008006" key="6">
    <source>
        <dbReference type="Google" id="ProtNLM"/>
    </source>
</evidence>
<keyword evidence="1" id="KW-0812">Transmembrane</keyword>
<dbReference type="RefSeq" id="WP_034324147.1">
    <property type="nucleotide sequence ID" value="NZ_BAAFHN010000019.1"/>
</dbReference>
<dbReference type="PROSITE" id="PS51257">
    <property type="entry name" value="PROKAR_LIPOPROTEIN"/>
    <property type="match status" value="1"/>
</dbReference>
<name>A0A4U8TCP3_9HELI</name>
<reference evidence="3 4" key="1">
    <citation type="journal article" date="2014" name="Genome Announc.">
        <title>Draft genome sequences of eight enterohepatic helicobacter species isolated from both laboratory and wild rodents.</title>
        <authorList>
            <person name="Sheh A."/>
            <person name="Shen Z."/>
            <person name="Fox J.G."/>
        </authorList>
    </citation>
    <scope>NUCLEOTIDE SEQUENCE [LARGE SCALE GENOMIC DNA]</scope>
    <source>
        <strain evidence="3 4">ATCC 49310</strain>
    </source>
</reference>
<dbReference type="Proteomes" id="UP000029861">
    <property type="component" value="Unassembled WGS sequence"/>
</dbReference>
<gene>
    <name evidence="3" type="ORF">LS80_007710</name>
    <name evidence="2" type="ORF">NHP164001_10020</name>
</gene>
<keyword evidence="5" id="KW-1185">Reference proteome</keyword>
<reference evidence="2 5" key="3">
    <citation type="submission" date="2024-06" db="EMBL/GenBank/DDBJ databases">
        <title>Draft genome sequence of Helicobacter trogontum NHP16-4001.</title>
        <authorList>
            <person name="Rimbara E."/>
            <person name="Suzuki M."/>
        </authorList>
    </citation>
    <scope>NUCLEOTIDE SEQUENCE [LARGE SCALE GENOMIC DNA]</scope>
    <source>
        <strain evidence="2 5">NHP16-4001</strain>
    </source>
</reference>
<evidence type="ECO:0000313" key="3">
    <source>
        <dbReference type="EMBL" id="TLD97028.1"/>
    </source>
</evidence>
<proteinExistence type="predicted"/>
<dbReference type="EMBL" id="BAAFHN010000019">
    <property type="protein sequence ID" value="GAB0172986.1"/>
    <property type="molecule type" value="Genomic_DNA"/>
</dbReference>
<evidence type="ECO:0000313" key="5">
    <source>
        <dbReference type="Proteomes" id="UP001562457"/>
    </source>
</evidence>
<comment type="caution">
    <text evidence="3">The sequence shown here is derived from an EMBL/GenBank/DDBJ whole genome shotgun (WGS) entry which is preliminary data.</text>
</comment>
<sequence length="161" mass="18767">MRINAILGIFGILVAIFVFSGCVSLKYFDPQWYAYNNLIKNSLEVYDKGLYDYSIDRHIPDRKIKSIEGLQGFWRKDEDIINIDSRLAYRKVSFFANVNNVSILYQISHIYIYTEIGLFLIGDEGRGFDWETKRTRSNSSSSADIHDRGTIIYIEEKNNDK</sequence>
<accession>A0A4U8TCP3</accession>
<keyword evidence="1" id="KW-1133">Transmembrane helix</keyword>
<evidence type="ECO:0000256" key="1">
    <source>
        <dbReference type="SAM" id="Phobius"/>
    </source>
</evidence>